<feature type="transmembrane region" description="Helical" evidence="6">
    <location>
        <begin position="113"/>
        <end position="136"/>
    </location>
</feature>
<feature type="transmembrane region" description="Helical" evidence="6">
    <location>
        <begin position="189"/>
        <end position="212"/>
    </location>
</feature>
<dbReference type="Proteomes" id="UP000440578">
    <property type="component" value="Unassembled WGS sequence"/>
</dbReference>
<dbReference type="PANTHER" id="PTHR23506:SF26">
    <property type="entry name" value="MFS-TYPE TRANSPORTER SLC18B1"/>
    <property type="match status" value="1"/>
</dbReference>
<dbReference type="PANTHER" id="PTHR23506">
    <property type="entry name" value="GH10249P"/>
    <property type="match status" value="1"/>
</dbReference>
<dbReference type="Pfam" id="PF07690">
    <property type="entry name" value="MFS_1"/>
    <property type="match status" value="1"/>
</dbReference>
<evidence type="ECO:0000256" key="1">
    <source>
        <dbReference type="ARBA" id="ARBA00004141"/>
    </source>
</evidence>
<evidence type="ECO:0000256" key="2">
    <source>
        <dbReference type="ARBA" id="ARBA00022448"/>
    </source>
</evidence>
<dbReference type="InterPro" id="IPR036259">
    <property type="entry name" value="MFS_trans_sf"/>
</dbReference>
<accession>A0A6A4VBQ1</accession>
<sequence>MQPGLTEPAAPLTRRERRLLGCLALVGLLSGSLLVVMIPFFPVEAAARGLSQTTITGVTTVVFGALRHIVDPRLFAAACLAVRLVEAAGTAAVSGCALTIIASQFPTRTSRAIALVTASQAVGMAAAPAIGSGLFALGGFSLPFYVTGAALLLVAAVNHWLMPVVERCSRPAVPYLSLWRVFAKCPENWLCLLTVFHYSLVLLTFDTSVAPYADRTLGVTPSTLGLYFTVATTAFALTAFVWARVAETSRRPHAFIGLGLLVVSASLLLAPPSPLLVGLQPHWWLLGLGMTLMEAFFGGAYIPSFQLMLAAGVGAGLADDLISQAFVSGVLWTAHSLGSVVGPPLGGLVVDQYGFPVMMTGLSALVLVVAVMNLCYAGWVACRPAPANPSESNSAGERIQSKA</sequence>
<dbReference type="GO" id="GO:0016020">
    <property type="term" value="C:membrane"/>
    <property type="evidence" value="ECO:0007669"/>
    <property type="project" value="UniProtKB-SubCell"/>
</dbReference>
<comment type="subcellular location">
    <subcellularLocation>
        <location evidence="1">Membrane</location>
        <topology evidence="1">Multi-pass membrane protein</topology>
    </subcellularLocation>
</comment>
<feature type="transmembrane region" description="Helical" evidence="6">
    <location>
        <begin position="224"/>
        <end position="242"/>
    </location>
</feature>
<evidence type="ECO:0000256" key="3">
    <source>
        <dbReference type="ARBA" id="ARBA00022692"/>
    </source>
</evidence>
<dbReference type="InterPro" id="IPR050930">
    <property type="entry name" value="MFS_Vesicular_Transporter"/>
</dbReference>
<evidence type="ECO:0000256" key="6">
    <source>
        <dbReference type="SAM" id="Phobius"/>
    </source>
</evidence>
<dbReference type="Gene3D" id="1.20.1250.20">
    <property type="entry name" value="MFS general substrate transporter like domains"/>
    <property type="match status" value="2"/>
</dbReference>
<evidence type="ECO:0000256" key="5">
    <source>
        <dbReference type="ARBA" id="ARBA00023136"/>
    </source>
</evidence>
<keyword evidence="8" id="KW-1185">Reference proteome</keyword>
<evidence type="ECO:0000313" key="7">
    <source>
        <dbReference type="EMBL" id="KAF0291113.1"/>
    </source>
</evidence>
<dbReference type="AlphaFoldDB" id="A0A6A4VBQ1"/>
<feature type="transmembrane region" description="Helical" evidence="6">
    <location>
        <begin position="142"/>
        <end position="161"/>
    </location>
</feature>
<dbReference type="SUPFAM" id="SSF103473">
    <property type="entry name" value="MFS general substrate transporter"/>
    <property type="match status" value="1"/>
</dbReference>
<feature type="transmembrane region" description="Helical" evidence="6">
    <location>
        <begin position="20"/>
        <end position="41"/>
    </location>
</feature>
<evidence type="ECO:0000313" key="8">
    <source>
        <dbReference type="Proteomes" id="UP000440578"/>
    </source>
</evidence>
<reference evidence="7 8" key="1">
    <citation type="submission" date="2019-07" db="EMBL/GenBank/DDBJ databases">
        <title>Draft genome assembly of a fouling barnacle, Amphibalanus amphitrite (Darwin, 1854): The first reference genome for Thecostraca.</title>
        <authorList>
            <person name="Kim W."/>
        </authorList>
    </citation>
    <scope>NUCLEOTIDE SEQUENCE [LARGE SCALE GENOMIC DNA]</scope>
    <source>
        <strain evidence="7">SNU_AA5</strain>
        <tissue evidence="7">Soma without cirri and trophi</tissue>
    </source>
</reference>
<feature type="transmembrane region" description="Helical" evidence="6">
    <location>
        <begin position="254"/>
        <end position="271"/>
    </location>
</feature>
<name>A0A6A4VBQ1_AMPAM</name>
<keyword evidence="2" id="KW-0813">Transport</keyword>
<comment type="caution">
    <text evidence="7">The sequence shown here is derived from an EMBL/GenBank/DDBJ whole genome shotgun (WGS) entry which is preliminary data.</text>
</comment>
<evidence type="ECO:0000256" key="4">
    <source>
        <dbReference type="ARBA" id="ARBA00022989"/>
    </source>
</evidence>
<feature type="transmembrane region" description="Helical" evidence="6">
    <location>
        <begin position="353"/>
        <end position="376"/>
    </location>
</feature>
<dbReference type="OrthoDB" id="446368at2759"/>
<protein>
    <submittedName>
        <fullName evidence="7">MFS-type transporter SLC18B1</fullName>
    </submittedName>
</protein>
<keyword evidence="3 6" id="KW-0812">Transmembrane</keyword>
<dbReference type="InterPro" id="IPR011701">
    <property type="entry name" value="MFS"/>
</dbReference>
<keyword evidence="4 6" id="KW-1133">Transmembrane helix</keyword>
<keyword evidence="5 6" id="KW-0472">Membrane</keyword>
<organism evidence="7 8">
    <name type="scientific">Amphibalanus amphitrite</name>
    <name type="common">Striped barnacle</name>
    <name type="synonym">Balanus amphitrite</name>
    <dbReference type="NCBI Taxonomy" id="1232801"/>
    <lineage>
        <taxon>Eukaryota</taxon>
        <taxon>Metazoa</taxon>
        <taxon>Ecdysozoa</taxon>
        <taxon>Arthropoda</taxon>
        <taxon>Crustacea</taxon>
        <taxon>Multicrustacea</taxon>
        <taxon>Cirripedia</taxon>
        <taxon>Thoracica</taxon>
        <taxon>Thoracicalcarea</taxon>
        <taxon>Balanomorpha</taxon>
        <taxon>Balanoidea</taxon>
        <taxon>Balanidae</taxon>
        <taxon>Amphibalaninae</taxon>
        <taxon>Amphibalanus</taxon>
    </lineage>
</organism>
<dbReference type="EMBL" id="VIIS01001906">
    <property type="protein sequence ID" value="KAF0291113.1"/>
    <property type="molecule type" value="Genomic_DNA"/>
</dbReference>
<proteinExistence type="predicted"/>
<dbReference type="GO" id="GO:0022857">
    <property type="term" value="F:transmembrane transporter activity"/>
    <property type="evidence" value="ECO:0007669"/>
    <property type="project" value="InterPro"/>
</dbReference>
<feature type="transmembrane region" description="Helical" evidence="6">
    <location>
        <begin position="74"/>
        <end position="101"/>
    </location>
</feature>
<gene>
    <name evidence="7" type="primary">Slc18b1_8</name>
    <name evidence="7" type="ORF">FJT64_010737</name>
</gene>